<dbReference type="Proteomes" id="UP000054560">
    <property type="component" value="Unassembled WGS sequence"/>
</dbReference>
<keyword evidence="3" id="KW-1185">Reference proteome</keyword>
<dbReference type="EMBL" id="KQ241730">
    <property type="protein sequence ID" value="KNC84944.1"/>
    <property type="molecule type" value="Genomic_DNA"/>
</dbReference>
<dbReference type="RefSeq" id="XP_014158846.1">
    <property type="nucleotide sequence ID" value="XM_014303371.1"/>
</dbReference>
<dbReference type="AlphaFoldDB" id="A0A0L0G7P6"/>
<accession>A0A0L0G7P6</accession>
<dbReference type="GeneID" id="25903370"/>
<evidence type="ECO:0000313" key="2">
    <source>
        <dbReference type="EMBL" id="KNC84944.1"/>
    </source>
</evidence>
<organism evidence="2 3">
    <name type="scientific">Sphaeroforma arctica JP610</name>
    <dbReference type="NCBI Taxonomy" id="667725"/>
    <lineage>
        <taxon>Eukaryota</taxon>
        <taxon>Ichthyosporea</taxon>
        <taxon>Ichthyophonida</taxon>
        <taxon>Sphaeroforma</taxon>
    </lineage>
</organism>
<feature type="region of interest" description="Disordered" evidence="1">
    <location>
        <begin position="18"/>
        <end position="91"/>
    </location>
</feature>
<sequence length="91" mass="10074">MSDWWFMTACDKSCLRSRAGCESNRPRANGSESMGQRQGRQPTKRRRDSAPDTGLGRAIPGMGEVHGLYSPKIPDLVNPSDLPTEALRELD</sequence>
<evidence type="ECO:0000256" key="1">
    <source>
        <dbReference type="SAM" id="MobiDB-lite"/>
    </source>
</evidence>
<gene>
    <name evidence="2" type="ORF">SARC_02866</name>
</gene>
<evidence type="ECO:0000313" key="3">
    <source>
        <dbReference type="Proteomes" id="UP000054560"/>
    </source>
</evidence>
<feature type="compositionally biased region" description="Polar residues" evidence="1">
    <location>
        <begin position="30"/>
        <end position="41"/>
    </location>
</feature>
<proteinExistence type="predicted"/>
<reference evidence="2 3" key="1">
    <citation type="submission" date="2011-02" db="EMBL/GenBank/DDBJ databases">
        <title>The Genome Sequence of Sphaeroforma arctica JP610.</title>
        <authorList>
            <consortium name="The Broad Institute Genome Sequencing Platform"/>
            <person name="Russ C."/>
            <person name="Cuomo C."/>
            <person name="Young S.K."/>
            <person name="Zeng Q."/>
            <person name="Gargeya S."/>
            <person name="Alvarado L."/>
            <person name="Berlin A."/>
            <person name="Chapman S.B."/>
            <person name="Chen Z."/>
            <person name="Freedman E."/>
            <person name="Gellesch M."/>
            <person name="Goldberg J."/>
            <person name="Griggs A."/>
            <person name="Gujja S."/>
            <person name="Heilman E."/>
            <person name="Heiman D."/>
            <person name="Howarth C."/>
            <person name="Mehta T."/>
            <person name="Neiman D."/>
            <person name="Pearson M."/>
            <person name="Roberts A."/>
            <person name="Saif S."/>
            <person name="Shea T."/>
            <person name="Shenoy N."/>
            <person name="Sisk P."/>
            <person name="Stolte C."/>
            <person name="Sykes S."/>
            <person name="White J."/>
            <person name="Yandava C."/>
            <person name="Burger G."/>
            <person name="Gray M.W."/>
            <person name="Holland P.W.H."/>
            <person name="King N."/>
            <person name="Lang F.B.F."/>
            <person name="Roger A.J."/>
            <person name="Ruiz-Trillo I."/>
            <person name="Haas B."/>
            <person name="Nusbaum C."/>
            <person name="Birren B."/>
        </authorList>
    </citation>
    <scope>NUCLEOTIDE SEQUENCE [LARGE SCALE GENOMIC DNA]</scope>
    <source>
        <strain evidence="2 3">JP610</strain>
    </source>
</reference>
<protein>
    <submittedName>
        <fullName evidence="2">Uncharacterized protein</fullName>
    </submittedName>
</protein>
<name>A0A0L0G7P6_9EUKA</name>